<dbReference type="EMBL" id="MUYA01000001">
    <property type="protein sequence ID" value="OOS00906.1"/>
    <property type="molecule type" value="Genomic_DNA"/>
</dbReference>
<name>A0A1T0AW80_9PAST</name>
<evidence type="ECO:0000313" key="1">
    <source>
        <dbReference type="EMBL" id="OOS00906.1"/>
    </source>
</evidence>
<gene>
    <name evidence="1" type="ORF">B0187_01025</name>
</gene>
<dbReference type="AlphaFoldDB" id="A0A1T0AW80"/>
<sequence>MSDKLSITFGEAVIAASNLLSVDLGEKNQNNLIEEWNKSSYTQEDFIAIKLNILAKAIYNTCNQ</sequence>
<proteinExistence type="predicted"/>
<accession>A0A1T0AW80</accession>
<keyword evidence="2" id="KW-1185">Reference proteome</keyword>
<organism evidence="1 2">
    <name type="scientific">Haemophilus paracuniculus</name>
    <dbReference type="NCBI Taxonomy" id="734"/>
    <lineage>
        <taxon>Bacteria</taxon>
        <taxon>Pseudomonadati</taxon>
        <taxon>Pseudomonadota</taxon>
        <taxon>Gammaproteobacteria</taxon>
        <taxon>Pasteurellales</taxon>
        <taxon>Pasteurellaceae</taxon>
        <taxon>Haemophilus</taxon>
    </lineage>
</organism>
<evidence type="ECO:0000313" key="2">
    <source>
        <dbReference type="Proteomes" id="UP000190867"/>
    </source>
</evidence>
<dbReference type="RefSeq" id="WP_078235929.1">
    <property type="nucleotide sequence ID" value="NZ_MUYA01000001.1"/>
</dbReference>
<protein>
    <submittedName>
        <fullName evidence="1">Uncharacterized protein</fullName>
    </submittedName>
</protein>
<comment type="caution">
    <text evidence="1">The sequence shown here is derived from an EMBL/GenBank/DDBJ whole genome shotgun (WGS) entry which is preliminary data.</text>
</comment>
<dbReference type="Proteomes" id="UP000190867">
    <property type="component" value="Unassembled WGS sequence"/>
</dbReference>
<reference evidence="1 2" key="1">
    <citation type="submission" date="2017-02" db="EMBL/GenBank/DDBJ databases">
        <title>Draft genome sequence of Haemophilus paracuniculus CCUG 43573 type strain.</title>
        <authorList>
            <person name="Engstrom-Jakobsson H."/>
            <person name="Salva-Serra F."/>
            <person name="Thorell K."/>
            <person name="Gonzales-Siles L."/>
            <person name="Karlsson R."/>
            <person name="Boulund F."/>
            <person name="Engstrand L."/>
            <person name="Kristiansson E."/>
            <person name="Moore E."/>
        </authorList>
    </citation>
    <scope>NUCLEOTIDE SEQUENCE [LARGE SCALE GENOMIC DNA]</scope>
    <source>
        <strain evidence="1 2">CCUG 43573</strain>
    </source>
</reference>
<dbReference type="OrthoDB" id="5682685at2"/>